<dbReference type="STRING" id="797277.SAMN05216198_2978"/>
<keyword evidence="3" id="KW-0808">Transferase</keyword>
<evidence type="ECO:0000313" key="3">
    <source>
        <dbReference type="EMBL" id="SDS86028.1"/>
    </source>
</evidence>
<keyword evidence="1" id="KW-1133">Transmembrane helix</keyword>
<evidence type="ECO:0000259" key="2">
    <source>
        <dbReference type="PROSITE" id="PS50206"/>
    </source>
</evidence>
<proteinExistence type="predicted"/>
<dbReference type="CDD" id="cd00158">
    <property type="entry name" value="RHOD"/>
    <property type="match status" value="1"/>
</dbReference>
<dbReference type="EMBL" id="LT629748">
    <property type="protein sequence ID" value="SDS86028.1"/>
    <property type="molecule type" value="Genomic_DNA"/>
</dbReference>
<dbReference type="Proteomes" id="UP000243426">
    <property type="component" value="Chromosome I"/>
</dbReference>
<keyword evidence="1" id="KW-0472">Membrane</keyword>
<dbReference type="GO" id="GO:0016740">
    <property type="term" value="F:transferase activity"/>
    <property type="evidence" value="ECO:0007669"/>
    <property type="project" value="UniProtKB-KW"/>
</dbReference>
<organism evidence="3 4">
    <name type="scientific">Halopseudomonas litoralis</name>
    <dbReference type="NCBI Taxonomy" id="797277"/>
    <lineage>
        <taxon>Bacteria</taxon>
        <taxon>Pseudomonadati</taxon>
        <taxon>Pseudomonadota</taxon>
        <taxon>Gammaproteobacteria</taxon>
        <taxon>Pseudomonadales</taxon>
        <taxon>Pseudomonadaceae</taxon>
        <taxon>Halopseudomonas</taxon>
    </lineage>
</organism>
<dbReference type="Pfam" id="PF00581">
    <property type="entry name" value="Rhodanese"/>
    <property type="match status" value="1"/>
</dbReference>
<keyword evidence="4" id="KW-1185">Reference proteome</keyword>
<dbReference type="SUPFAM" id="SSF52821">
    <property type="entry name" value="Rhodanese/Cell cycle control phosphatase"/>
    <property type="match status" value="1"/>
</dbReference>
<sequence length="141" mass="15487">MQFLQHLIEFIGNHYWLATAFLVVLALLIITEGRKAGKAITTQQATTLINRENALVVDVRPKKDYAAGHIVDSINIPQDSFATRMAELEKHKERPIILACANGQHSGPCSKQLKAAGYNQVSRLANGIGGWRSDNLPLVKG</sequence>
<protein>
    <submittedName>
        <fullName evidence="3">Rhodanese-related sulfurtransferase</fullName>
    </submittedName>
</protein>
<reference evidence="4" key="1">
    <citation type="submission" date="2016-10" db="EMBL/GenBank/DDBJ databases">
        <authorList>
            <person name="Varghese N."/>
            <person name="Submissions S."/>
        </authorList>
    </citation>
    <scope>NUCLEOTIDE SEQUENCE [LARGE SCALE GENOMIC DNA]</scope>
    <source>
        <strain evidence="4">2SM5</strain>
    </source>
</reference>
<dbReference type="PANTHER" id="PTHR43031:SF18">
    <property type="entry name" value="RHODANESE-RELATED SULFURTRANSFERASES"/>
    <property type="match status" value="1"/>
</dbReference>
<dbReference type="SMART" id="SM00450">
    <property type="entry name" value="RHOD"/>
    <property type="match status" value="1"/>
</dbReference>
<name>A0A1H1VMB3_9GAMM</name>
<dbReference type="AlphaFoldDB" id="A0A1H1VMB3"/>
<accession>A0A1H1VMB3</accession>
<dbReference type="InterPro" id="IPR001763">
    <property type="entry name" value="Rhodanese-like_dom"/>
</dbReference>
<evidence type="ECO:0000313" key="4">
    <source>
        <dbReference type="Proteomes" id="UP000243426"/>
    </source>
</evidence>
<gene>
    <name evidence="3" type="ORF">SAMN05216198_2978</name>
</gene>
<dbReference type="PANTHER" id="PTHR43031">
    <property type="entry name" value="FAD-DEPENDENT OXIDOREDUCTASE"/>
    <property type="match status" value="1"/>
</dbReference>
<keyword evidence="1" id="KW-0812">Transmembrane</keyword>
<dbReference type="OrthoDB" id="9808735at2"/>
<dbReference type="RefSeq" id="WP_090274589.1">
    <property type="nucleotide sequence ID" value="NZ_LT629748.1"/>
</dbReference>
<feature type="transmembrane region" description="Helical" evidence="1">
    <location>
        <begin position="12"/>
        <end position="30"/>
    </location>
</feature>
<feature type="domain" description="Rhodanese" evidence="2">
    <location>
        <begin position="50"/>
        <end position="140"/>
    </location>
</feature>
<evidence type="ECO:0000256" key="1">
    <source>
        <dbReference type="SAM" id="Phobius"/>
    </source>
</evidence>
<dbReference type="Gene3D" id="3.40.250.10">
    <property type="entry name" value="Rhodanese-like domain"/>
    <property type="match status" value="1"/>
</dbReference>
<dbReference type="PROSITE" id="PS50206">
    <property type="entry name" value="RHODANESE_3"/>
    <property type="match status" value="1"/>
</dbReference>
<dbReference type="InterPro" id="IPR050229">
    <property type="entry name" value="GlpE_sulfurtransferase"/>
</dbReference>
<dbReference type="InterPro" id="IPR036873">
    <property type="entry name" value="Rhodanese-like_dom_sf"/>
</dbReference>